<dbReference type="EMBL" id="JADCNM010000009">
    <property type="protein sequence ID" value="KAG0468426.1"/>
    <property type="molecule type" value="Genomic_DNA"/>
</dbReference>
<comment type="caution">
    <text evidence="1">The sequence shown here is derived from an EMBL/GenBank/DDBJ whole genome shotgun (WGS) entry which is preliminary data.</text>
</comment>
<name>A0A835Q8J3_VANPL</name>
<dbReference type="AlphaFoldDB" id="A0A835Q8J3"/>
<evidence type="ECO:0000313" key="1">
    <source>
        <dbReference type="EMBL" id="KAG0468426.1"/>
    </source>
</evidence>
<organism evidence="1 2">
    <name type="scientific">Vanilla planifolia</name>
    <name type="common">Vanilla</name>
    <dbReference type="NCBI Taxonomy" id="51239"/>
    <lineage>
        <taxon>Eukaryota</taxon>
        <taxon>Viridiplantae</taxon>
        <taxon>Streptophyta</taxon>
        <taxon>Embryophyta</taxon>
        <taxon>Tracheophyta</taxon>
        <taxon>Spermatophyta</taxon>
        <taxon>Magnoliopsida</taxon>
        <taxon>Liliopsida</taxon>
        <taxon>Asparagales</taxon>
        <taxon>Orchidaceae</taxon>
        <taxon>Vanilloideae</taxon>
        <taxon>Vanilleae</taxon>
        <taxon>Vanilla</taxon>
    </lineage>
</organism>
<sequence>MGLLGKIMNLNPYDCLRGFGEMIVDHEKNSSIQLRDKRRGSAVTSTLYEETV</sequence>
<reference evidence="1 2" key="1">
    <citation type="journal article" date="2020" name="Nat. Food">
        <title>A phased Vanilla planifolia genome enables genetic improvement of flavour and production.</title>
        <authorList>
            <person name="Hasing T."/>
            <person name="Tang H."/>
            <person name="Brym M."/>
            <person name="Khazi F."/>
            <person name="Huang T."/>
            <person name="Chambers A.H."/>
        </authorList>
    </citation>
    <scope>NUCLEOTIDE SEQUENCE [LARGE SCALE GENOMIC DNA]</scope>
    <source>
        <tissue evidence="1">Leaf</tissue>
    </source>
</reference>
<accession>A0A835Q8J3</accession>
<protein>
    <submittedName>
        <fullName evidence="1">Uncharacterized protein</fullName>
    </submittedName>
</protein>
<proteinExistence type="predicted"/>
<evidence type="ECO:0000313" key="2">
    <source>
        <dbReference type="Proteomes" id="UP000639772"/>
    </source>
</evidence>
<gene>
    <name evidence="1" type="ORF">HPP92_017754</name>
</gene>
<dbReference type="Proteomes" id="UP000639772">
    <property type="component" value="Chromosome 9"/>
</dbReference>